<dbReference type="EMBL" id="LDTF01000051">
    <property type="protein sequence ID" value="KTT97921.1"/>
    <property type="molecule type" value="Genomic_DNA"/>
</dbReference>
<reference evidence="1 2" key="1">
    <citation type="journal article" date="2016" name="Front. Microbiol.">
        <title>Genomic Resource of Rice Seed Associated Bacteria.</title>
        <authorList>
            <person name="Midha S."/>
            <person name="Bansal K."/>
            <person name="Sharma S."/>
            <person name="Kumar N."/>
            <person name="Patil P.P."/>
            <person name="Chaudhry V."/>
            <person name="Patil P.B."/>
        </authorList>
    </citation>
    <scope>NUCLEOTIDE SEQUENCE [LARGE SCALE GENOMIC DNA]</scope>
    <source>
        <strain evidence="1 2">NS355</strain>
    </source>
</reference>
<dbReference type="OrthoDB" id="4951688at2"/>
<name>A0A147IR80_9SPHN</name>
<protein>
    <submittedName>
        <fullName evidence="1">Uncharacterized protein</fullName>
    </submittedName>
</protein>
<organism evidence="1 2">
    <name type="scientific">Sphingomonas yabuuchiae</name>
    <dbReference type="NCBI Taxonomy" id="172044"/>
    <lineage>
        <taxon>Bacteria</taxon>
        <taxon>Pseudomonadati</taxon>
        <taxon>Pseudomonadota</taxon>
        <taxon>Alphaproteobacteria</taxon>
        <taxon>Sphingomonadales</taxon>
        <taxon>Sphingomonadaceae</taxon>
        <taxon>Sphingomonas</taxon>
    </lineage>
</organism>
<dbReference type="RefSeq" id="WP_058745689.1">
    <property type="nucleotide sequence ID" value="NZ_LDTF01000051.1"/>
</dbReference>
<evidence type="ECO:0000313" key="1">
    <source>
        <dbReference type="EMBL" id="KTT97921.1"/>
    </source>
</evidence>
<evidence type="ECO:0000313" key="2">
    <source>
        <dbReference type="Proteomes" id="UP000073923"/>
    </source>
</evidence>
<accession>A0A147IR80</accession>
<dbReference type="PATRIC" id="fig|172044.3.peg.2099"/>
<gene>
    <name evidence="1" type="ORF">NS355_10630</name>
</gene>
<dbReference type="Proteomes" id="UP000073923">
    <property type="component" value="Unassembled WGS sequence"/>
</dbReference>
<proteinExistence type="predicted"/>
<sequence>MSDRTNLQIGLRRSGEMAAVFMIGDGLLGLLQPKRHVELWRSDVPAVDLLVRPFADHPLRRRAYGLLQLAAGIALASALRKP</sequence>
<dbReference type="AlphaFoldDB" id="A0A147IR80"/>
<comment type="caution">
    <text evidence="1">The sequence shown here is derived from an EMBL/GenBank/DDBJ whole genome shotgun (WGS) entry which is preliminary data.</text>
</comment>